<dbReference type="Pfam" id="PF07521">
    <property type="entry name" value="RMMBL"/>
    <property type="match status" value="1"/>
</dbReference>
<comment type="caution">
    <text evidence="9">The sequence shown here is derived from an EMBL/GenBank/DDBJ whole genome shotgun (WGS) entry which is preliminary data.</text>
</comment>
<sequence length="455" mass="51015">MRKESSQFYPVNSLKFIPLGGIGEVTKNMYLYETNEDLVVVDCGIGFPEEETENNEILIPDFSYVFSRARKVRGLIVTHGHEDHYGAIPYLLKRLKIPVYASRLTAGLIRAKIKERGPKRAEIKEIMEEKEVKLGSLSFEFIRMTHSVPDTMAVVLKTPLGVVVHTGDFKLDPTPLDRKLSQLGRIKHYGEQGVLLLVSDNLRADREGSCPSERIVGETFFREMGKTKGRVFITLFSSDISRIQQAVDVSEALGRKITFAGLSLEKTVEVSRALGYLKIPKKTVTSNAKAKKLPQGKITIIAAGSQGQQNSALAKMTREEHRFFKIGQGDLVLFSSDLIPGNEERVKVLIERLKEKGAKVFYLEEMPDIHVSGHGYAEDLRQIILLAKAEYLVPIGGTPESTEAYAKMARGLNYHQDRLFPLKNGEILEFFRGRRGVSARISGKIPLQEILVLQE</sequence>
<keyword evidence="1" id="KW-0963">Cytoplasm</keyword>
<evidence type="ECO:0000313" key="10">
    <source>
        <dbReference type="Proteomes" id="UP000228781"/>
    </source>
</evidence>
<keyword evidence="2" id="KW-0540">Nuclease</keyword>
<reference evidence="10" key="1">
    <citation type="submission" date="2017-09" db="EMBL/GenBank/DDBJ databases">
        <title>Depth-based differentiation of microbial function through sediment-hosted aquifers and enrichment of novel symbionts in the deep terrestrial subsurface.</title>
        <authorList>
            <person name="Probst A.J."/>
            <person name="Ladd B."/>
            <person name="Jarett J.K."/>
            <person name="Geller-Mcgrath D.E."/>
            <person name="Sieber C.M.K."/>
            <person name="Emerson J.B."/>
            <person name="Anantharaman K."/>
            <person name="Thomas B.C."/>
            <person name="Malmstrom R."/>
            <person name="Stieglmeier M."/>
            <person name="Klingl A."/>
            <person name="Woyke T."/>
            <person name="Ryan C.M."/>
            <person name="Banfield J.F."/>
        </authorList>
    </citation>
    <scope>NUCLEOTIDE SEQUENCE [LARGE SCALE GENOMIC DNA]</scope>
</reference>
<dbReference type="GO" id="GO:0003723">
    <property type="term" value="F:RNA binding"/>
    <property type="evidence" value="ECO:0007669"/>
    <property type="project" value="UniProtKB-KW"/>
</dbReference>
<accession>A0A2M8EK57</accession>
<dbReference type="CDD" id="cd07714">
    <property type="entry name" value="RNaseJ_MBL-fold"/>
    <property type="match status" value="1"/>
</dbReference>
<dbReference type="EMBL" id="PFSK01000010">
    <property type="protein sequence ID" value="PJC23109.1"/>
    <property type="molecule type" value="Genomic_DNA"/>
</dbReference>
<dbReference type="Gene3D" id="3.40.50.10710">
    <property type="entry name" value="Metallo-hydrolase/oxidoreductase"/>
    <property type="match status" value="1"/>
</dbReference>
<dbReference type="SUPFAM" id="SSF56281">
    <property type="entry name" value="Metallo-hydrolase/oxidoreductase"/>
    <property type="match status" value="1"/>
</dbReference>
<dbReference type="Gene3D" id="3.60.15.10">
    <property type="entry name" value="Ribonuclease Z/Hydroxyacylglutathione hydrolase-like"/>
    <property type="match status" value="1"/>
</dbReference>
<dbReference type="GO" id="GO:0004527">
    <property type="term" value="F:exonuclease activity"/>
    <property type="evidence" value="ECO:0007669"/>
    <property type="project" value="UniProtKB-KW"/>
</dbReference>
<evidence type="ECO:0000256" key="4">
    <source>
        <dbReference type="ARBA" id="ARBA00022801"/>
    </source>
</evidence>
<proteinExistence type="predicted"/>
<dbReference type="GO" id="GO:0046872">
    <property type="term" value="F:metal ion binding"/>
    <property type="evidence" value="ECO:0007669"/>
    <property type="project" value="InterPro"/>
</dbReference>
<dbReference type="Pfam" id="PF00753">
    <property type="entry name" value="Lactamase_B"/>
    <property type="match status" value="1"/>
</dbReference>
<dbReference type="InterPro" id="IPR036866">
    <property type="entry name" value="RibonucZ/Hydroxyglut_hydro"/>
</dbReference>
<keyword evidence="6" id="KW-0269">Exonuclease</keyword>
<dbReference type="InterPro" id="IPR004613">
    <property type="entry name" value="RNase_J"/>
</dbReference>
<dbReference type="PANTHER" id="PTHR43694:SF1">
    <property type="entry name" value="RIBONUCLEASE J"/>
    <property type="match status" value="1"/>
</dbReference>
<dbReference type="InterPro" id="IPR055132">
    <property type="entry name" value="RNase_J_b_CASP"/>
</dbReference>
<evidence type="ECO:0000256" key="3">
    <source>
        <dbReference type="ARBA" id="ARBA00022723"/>
    </source>
</evidence>
<evidence type="ECO:0000256" key="1">
    <source>
        <dbReference type="ARBA" id="ARBA00022490"/>
    </source>
</evidence>
<dbReference type="InterPro" id="IPR042173">
    <property type="entry name" value="RNase_J_2"/>
</dbReference>
<protein>
    <submittedName>
        <fullName evidence="9">Ribonuclease J</fullName>
    </submittedName>
</protein>
<dbReference type="Pfam" id="PF22505">
    <property type="entry name" value="RNase_J_b_CASP"/>
    <property type="match status" value="1"/>
</dbReference>
<dbReference type="InterPro" id="IPR011108">
    <property type="entry name" value="RMMBL"/>
</dbReference>
<evidence type="ECO:0000259" key="8">
    <source>
        <dbReference type="SMART" id="SM00849"/>
    </source>
</evidence>
<evidence type="ECO:0000256" key="2">
    <source>
        <dbReference type="ARBA" id="ARBA00022722"/>
    </source>
</evidence>
<dbReference type="NCBIfam" id="TIGR00649">
    <property type="entry name" value="MG423"/>
    <property type="match status" value="1"/>
</dbReference>
<feature type="domain" description="Metallo-beta-lactamase" evidence="8">
    <location>
        <begin position="26"/>
        <end position="220"/>
    </location>
</feature>
<keyword evidence="4" id="KW-0378">Hydrolase</keyword>
<dbReference type="AlphaFoldDB" id="A0A2M8EK57"/>
<evidence type="ECO:0000313" key="9">
    <source>
        <dbReference type="EMBL" id="PJC23109.1"/>
    </source>
</evidence>
<evidence type="ECO:0000256" key="6">
    <source>
        <dbReference type="ARBA" id="ARBA00022839"/>
    </source>
</evidence>
<evidence type="ECO:0000256" key="7">
    <source>
        <dbReference type="ARBA" id="ARBA00022884"/>
    </source>
</evidence>
<evidence type="ECO:0000256" key="5">
    <source>
        <dbReference type="ARBA" id="ARBA00022833"/>
    </source>
</evidence>
<dbReference type="PANTHER" id="PTHR43694">
    <property type="entry name" value="RIBONUCLEASE J"/>
    <property type="match status" value="1"/>
</dbReference>
<keyword evidence="3" id="KW-0479">Metal-binding</keyword>
<dbReference type="InterPro" id="IPR001279">
    <property type="entry name" value="Metallo-B-lactamas"/>
</dbReference>
<dbReference type="SMART" id="SM00849">
    <property type="entry name" value="Lactamase_B"/>
    <property type="match status" value="1"/>
</dbReference>
<keyword evidence="5" id="KW-0862">Zinc</keyword>
<organism evidence="9 10">
    <name type="scientific">candidate division WWE3 bacterium CG_4_9_14_0_2_um_filter_48_10</name>
    <dbReference type="NCBI Taxonomy" id="1975078"/>
    <lineage>
        <taxon>Bacteria</taxon>
        <taxon>Katanobacteria</taxon>
    </lineage>
</organism>
<gene>
    <name evidence="9" type="ORF">CO059_00680</name>
</gene>
<keyword evidence="7" id="KW-0694">RNA-binding</keyword>
<name>A0A2M8EK57_UNCKA</name>
<dbReference type="Proteomes" id="UP000228781">
    <property type="component" value="Unassembled WGS sequence"/>
</dbReference>